<dbReference type="Pfam" id="PF08284">
    <property type="entry name" value="RVP_2"/>
    <property type="match status" value="1"/>
</dbReference>
<protein>
    <submittedName>
        <fullName evidence="1">Uncharacterized protein</fullName>
    </submittedName>
</protein>
<organism evidence="1 2">
    <name type="scientific">Tanacetum coccineum</name>
    <dbReference type="NCBI Taxonomy" id="301880"/>
    <lineage>
        <taxon>Eukaryota</taxon>
        <taxon>Viridiplantae</taxon>
        <taxon>Streptophyta</taxon>
        <taxon>Embryophyta</taxon>
        <taxon>Tracheophyta</taxon>
        <taxon>Spermatophyta</taxon>
        <taxon>Magnoliopsida</taxon>
        <taxon>eudicotyledons</taxon>
        <taxon>Gunneridae</taxon>
        <taxon>Pentapetalae</taxon>
        <taxon>asterids</taxon>
        <taxon>campanulids</taxon>
        <taxon>Asterales</taxon>
        <taxon>Asteraceae</taxon>
        <taxon>Asteroideae</taxon>
        <taxon>Anthemideae</taxon>
        <taxon>Anthemidinae</taxon>
        <taxon>Tanacetum</taxon>
    </lineage>
</organism>
<proteinExistence type="predicted"/>
<sequence>MNLPPLSLSPLTCAYDLSPKNPKESIFIKDPRTIKSCDLGAKIQGGLPAGIHGLFSGWYCGLASKKVTLGVSMPAANGGNHFEDVEVRKSGYFDVIVGMNWFSKRKFLIVCHEKVVRIPLEGEEILRVHSEHTQRVVKTLMNTKVDLVHGATLVAKPPSRLAPSEMQELSEQLQQLEDKGFI</sequence>
<dbReference type="Proteomes" id="UP001151760">
    <property type="component" value="Unassembled WGS sequence"/>
</dbReference>
<evidence type="ECO:0000313" key="1">
    <source>
        <dbReference type="EMBL" id="GJS59294.1"/>
    </source>
</evidence>
<evidence type="ECO:0000313" key="2">
    <source>
        <dbReference type="Proteomes" id="UP001151760"/>
    </source>
</evidence>
<accession>A0ABQ4X273</accession>
<gene>
    <name evidence="1" type="ORF">Tco_0654078</name>
</gene>
<reference evidence="1" key="2">
    <citation type="submission" date="2022-01" db="EMBL/GenBank/DDBJ databases">
        <authorList>
            <person name="Yamashiro T."/>
            <person name="Shiraishi A."/>
            <person name="Satake H."/>
            <person name="Nakayama K."/>
        </authorList>
    </citation>
    <scope>NUCLEOTIDE SEQUENCE</scope>
</reference>
<name>A0ABQ4X273_9ASTR</name>
<reference evidence="1" key="1">
    <citation type="journal article" date="2022" name="Int. J. Mol. Sci.">
        <title>Draft Genome of Tanacetum Coccineum: Genomic Comparison of Closely Related Tanacetum-Family Plants.</title>
        <authorList>
            <person name="Yamashiro T."/>
            <person name="Shiraishi A."/>
            <person name="Nakayama K."/>
            <person name="Satake H."/>
        </authorList>
    </citation>
    <scope>NUCLEOTIDE SEQUENCE</scope>
</reference>
<comment type="caution">
    <text evidence="1">The sequence shown here is derived from an EMBL/GenBank/DDBJ whole genome shotgun (WGS) entry which is preliminary data.</text>
</comment>
<keyword evidence="2" id="KW-1185">Reference proteome</keyword>
<dbReference type="EMBL" id="BQNB010009139">
    <property type="protein sequence ID" value="GJS59294.1"/>
    <property type="molecule type" value="Genomic_DNA"/>
</dbReference>